<protein>
    <recommendedName>
        <fullName evidence="11">EF-hand domain-containing protein</fullName>
    </recommendedName>
</protein>
<keyword evidence="4 9" id="KW-0812">Transmembrane</keyword>
<evidence type="ECO:0000256" key="3">
    <source>
        <dbReference type="ARBA" id="ARBA00022449"/>
    </source>
</evidence>
<evidence type="ECO:0000256" key="1">
    <source>
        <dbReference type="ARBA" id="ARBA00004127"/>
    </source>
</evidence>
<dbReference type="Pfam" id="PF01699">
    <property type="entry name" value="Na_Ca_ex"/>
    <property type="match status" value="1"/>
</dbReference>
<dbReference type="InterPro" id="IPR004837">
    <property type="entry name" value="NaCa_Exmemb"/>
</dbReference>
<feature type="domain" description="EF-hand" evidence="11">
    <location>
        <begin position="297"/>
        <end position="332"/>
    </location>
</feature>
<dbReference type="GO" id="GO:0015369">
    <property type="term" value="F:calcium:proton antiporter activity"/>
    <property type="evidence" value="ECO:0007669"/>
    <property type="project" value="TreeGrafter"/>
</dbReference>
<evidence type="ECO:0000256" key="4">
    <source>
        <dbReference type="ARBA" id="ARBA00022692"/>
    </source>
</evidence>
<dbReference type="PANTHER" id="PTHR31503">
    <property type="entry name" value="VACUOLAR CALCIUM ION TRANSPORTER"/>
    <property type="match status" value="1"/>
</dbReference>
<feature type="domain" description="EF-hand" evidence="11">
    <location>
        <begin position="257"/>
        <end position="292"/>
    </location>
</feature>
<evidence type="ECO:0000259" key="11">
    <source>
        <dbReference type="PROSITE" id="PS50222"/>
    </source>
</evidence>
<feature type="chain" id="PRO_5043912415" description="EF-hand domain-containing protein" evidence="10">
    <location>
        <begin position="26"/>
        <end position="579"/>
    </location>
</feature>
<evidence type="ECO:0000313" key="12">
    <source>
        <dbReference type="EMBL" id="KAK9937915.1"/>
    </source>
</evidence>
<sequence length="579" mass="65071">MNVITRNTAYFILVLLAVTVAQVRGRSFRYISSVSSTGSSSQAQLVSDGVNDHHQEDVGFNRSTGTIRSSVQLLKGIDGESEETCEQLYGFLPCSNSVYGHVFLMVVYEYLLFHGESYLAAGGQQIFKILGPGVFGASAFHVLGALPESLLLLASGFFNTKEIAEDYAALHNNQTSNDSNSSTAFSWERLPAILTGCGITIDSETSILARIMIFSVFQPWVQKRRLEFVKHGHLVSNILQHVQKHALGRILTVKGAPNLRAIRRLFEEMDEDGDNQISVSEVKKLLHEVKFTSLENEKDKGIAEVMNRFDLDHDGRITKDEFMNGFTNWLDAYKSEHKENTARSLGDIYQVFQPWIQNRRKEREIKKNLMSEVLRHVQSNSLGSILTEDGKPNLENIRSLFEQIDLDGNNNISQTELRELIMNIKDDLYQRTWDATDKLVDEETKSGGPVDKSLWSIPSFFVAFVLVPLATNARQAASAISAASRKTPRTTDLTFSEIYGGVFMNNVLGFSVLLAIIYVREMTWEFSAEVLVVLIVCIVMGIFACLRSTFPLWTSFFAFLLYPLSLLLVYIINDVIDYA</sequence>
<dbReference type="PANTHER" id="PTHR31503:SF79">
    <property type="entry name" value="CALCIUM-BINDING EF-HAND PROTEIN"/>
    <property type="match status" value="1"/>
</dbReference>
<evidence type="ECO:0000256" key="5">
    <source>
        <dbReference type="ARBA" id="ARBA00022837"/>
    </source>
</evidence>
<dbReference type="InterPro" id="IPR004713">
    <property type="entry name" value="CaH_exchang"/>
</dbReference>
<evidence type="ECO:0000256" key="9">
    <source>
        <dbReference type="SAM" id="Phobius"/>
    </source>
</evidence>
<organism evidence="12 13">
    <name type="scientific">Rubus argutus</name>
    <name type="common">Southern blackberry</name>
    <dbReference type="NCBI Taxonomy" id="59490"/>
    <lineage>
        <taxon>Eukaryota</taxon>
        <taxon>Viridiplantae</taxon>
        <taxon>Streptophyta</taxon>
        <taxon>Embryophyta</taxon>
        <taxon>Tracheophyta</taxon>
        <taxon>Spermatophyta</taxon>
        <taxon>Magnoliopsida</taxon>
        <taxon>eudicotyledons</taxon>
        <taxon>Gunneridae</taxon>
        <taxon>Pentapetalae</taxon>
        <taxon>rosids</taxon>
        <taxon>fabids</taxon>
        <taxon>Rosales</taxon>
        <taxon>Rosaceae</taxon>
        <taxon>Rosoideae</taxon>
        <taxon>Rosoideae incertae sedis</taxon>
        <taxon>Rubus</taxon>
    </lineage>
</organism>
<dbReference type="SUPFAM" id="SSF47473">
    <property type="entry name" value="EF-hand"/>
    <property type="match status" value="1"/>
</dbReference>
<dbReference type="InterPro" id="IPR018247">
    <property type="entry name" value="EF_Hand_1_Ca_BS"/>
</dbReference>
<comment type="subcellular location">
    <subcellularLocation>
        <location evidence="1">Endomembrane system</location>
        <topology evidence="1">Multi-pass membrane protein</topology>
    </subcellularLocation>
</comment>
<accession>A0AAW1XNK5</accession>
<dbReference type="Pfam" id="PF13499">
    <property type="entry name" value="EF-hand_7"/>
    <property type="match status" value="1"/>
</dbReference>
<dbReference type="GO" id="GO:0005774">
    <property type="term" value="C:vacuolar membrane"/>
    <property type="evidence" value="ECO:0007669"/>
    <property type="project" value="UniProtKB-ARBA"/>
</dbReference>
<keyword evidence="3" id="KW-0050">Antiport</keyword>
<reference evidence="12 13" key="1">
    <citation type="journal article" date="2023" name="G3 (Bethesda)">
        <title>A chromosome-length genome assembly and annotation of blackberry (Rubus argutus, cv. 'Hillquist').</title>
        <authorList>
            <person name="Bruna T."/>
            <person name="Aryal R."/>
            <person name="Dudchenko O."/>
            <person name="Sargent D.J."/>
            <person name="Mead D."/>
            <person name="Buti M."/>
            <person name="Cavallini A."/>
            <person name="Hytonen T."/>
            <person name="Andres J."/>
            <person name="Pham M."/>
            <person name="Weisz D."/>
            <person name="Mascagni F."/>
            <person name="Usai G."/>
            <person name="Natali L."/>
            <person name="Bassil N."/>
            <person name="Fernandez G.E."/>
            <person name="Lomsadze A."/>
            <person name="Armour M."/>
            <person name="Olukolu B."/>
            <person name="Poorten T."/>
            <person name="Britton C."/>
            <person name="Davik J."/>
            <person name="Ashrafi H."/>
            <person name="Aiden E.L."/>
            <person name="Borodovsky M."/>
            <person name="Worthington M."/>
        </authorList>
    </citation>
    <scope>NUCLEOTIDE SEQUENCE [LARGE SCALE GENOMIC DNA]</scope>
    <source>
        <strain evidence="12">PI 553951</strain>
    </source>
</reference>
<keyword evidence="6 9" id="KW-1133">Transmembrane helix</keyword>
<proteinExistence type="predicted"/>
<keyword evidence="7" id="KW-0406">Ion transport</keyword>
<feature type="transmembrane region" description="Helical" evidence="9">
    <location>
        <begin position="498"/>
        <end position="519"/>
    </location>
</feature>
<gene>
    <name evidence="12" type="ORF">M0R45_014680</name>
</gene>
<dbReference type="GO" id="GO:0005509">
    <property type="term" value="F:calcium ion binding"/>
    <property type="evidence" value="ECO:0007669"/>
    <property type="project" value="InterPro"/>
</dbReference>
<feature type="signal peptide" evidence="10">
    <location>
        <begin position="1"/>
        <end position="25"/>
    </location>
</feature>
<dbReference type="Gene3D" id="1.20.1420.30">
    <property type="entry name" value="NCX, central ion-binding region"/>
    <property type="match status" value="1"/>
</dbReference>
<evidence type="ECO:0000256" key="2">
    <source>
        <dbReference type="ARBA" id="ARBA00022448"/>
    </source>
</evidence>
<evidence type="ECO:0000313" key="13">
    <source>
        <dbReference type="Proteomes" id="UP001457282"/>
    </source>
</evidence>
<feature type="domain" description="EF-hand" evidence="11">
    <location>
        <begin position="392"/>
        <end position="427"/>
    </location>
</feature>
<dbReference type="GO" id="GO:0006874">
    <property type="term" value="P:intracellular calcium ion homeostasis"/>
    <property type="evidence" value="ECO:0007669"/>
    <property type="project" value="TreeGrafter"/>
</dbReference>
<feature type="transmembrane region" description="Helical" evidence="9">
    <location>
        <begin position="531"/>
        <end position="550"/>
    </location>
</feature>
<keyword evidence="10" id="KW-0732">Signal</keyword>
<keyword evidence="5" id="KW-0106">Calcium</keyword>
<dbReference type="Gene3D" id="1.10.238.10">
    <property type="entry name" value="EF-hand"/>
    <property type="match status" value="2"/>
</dbReference>
<evidence type="ECO:0000256" key="6">
    <source>
        <dbReference type="ARBA" id="ARBA00022989"/>
    </source>
</evidence>
<name>A0AAW1XNK5_RUBAR</name>
<dbReference type="GO" id="GO:0012505">
    <property type="term" value="C:endomembrane system"/>
    <property type="evidence" value="ECO:0007669"/>
    <property type="project" value="UniProtKB-SubCell"/>
</dbReference>
<feature type="transmembrane region" description="Helical" evidence="9">
    <location>
        <begin position="556"/>
        <end position="576"/>
    </location>
</feature>
<dbReference type="CDD" id="cd00051">
    <property type="entry name" value="EFh"/>
    <property type="match status" value="1"/>
</dbReference>
<dbReference type="EMBL" id="JBEDUW010000003">
    <property type="protein sequence ID" value="KAK9937915.1"/>
    <property type="molecule type" value="Genomic_DNA"/>
</dbReference>
<comment type="caution">
    <text evidence="12">The sequence shown here is derived from an EMBL/GenBank/DDBJ whole genome shotgun (WGS) entry which is preliminary data.</text>
</comment>
<dbReference type="InterPro" id="IPR011992">
    <property type="entry name" value="EF-hand-dom_pair"/>
</dbReference>
<dbReference type="InterPro" id="IPR002048">
    <property type="entry name" value="EF_hand_dom"/>
</dbReference>
<dbReference type="PROSITE" id="PS50222">
    <property type="entry name" value="EF_HAND_2"/>
    <property type="match status" value="3"/>
</dbReference>
<dbReference type="InterPro" id="IPR044880">
    <property type="entry name" value="NCX_ion-bd_dom_sf"/>
</dbReference>
<keyword evidence="2" id="KW-0813">Transport</keyword>
<evidence type="ECO:0000256" key="8">
    <source>
        <dbReference type="ARBA" id="ARBA00023136"/>
    </source>
</evidence>
<dbReference type="SMART" id="SM00054">
    <property type="entry name" value="EFh"/>
    <property type="match status" value="3"/>
</dbReference>
<dbReference type="AlphaFoldDB" id="A0AAW1XNK5"/>
<evidence type="ECO:0000256" key="10">
    <source>
        <dbReference type="SAM" id="SignalP"/>
    </source>
</evidence>
<dbReference type="PROSITE" id="PS00018">
    <property type="entry name" value="EF_HAND_1"/>
    <property type="match status" value="3"/>
</dbReference>
<dbReference type="Proteomes" id="UP001457282">
    <property type="component" value="Unassembled WGS sequence"/>
</dbReference>
<dbReference type="Pfam" id="PF13202">
    <property type="entry name" value="EF-hand_5"/>
    <property type="match status" value="1"/>
</dbReference>
<keyword evidence="8 9" id="KW-0472">Membrane</keyword>
<keyword evidence="13" id="KW-1185">Reference proteome</keyword>
<evidence type="ECO:0000256" key="7">
    <source>
        <dbReference type="ARBA" id="ARBA00023065"/>
    </source>
</evidence>